<dbReference type="GO" id="GO:0009289">
    <property type="term" value="C:pilus"/>
    <property type="evidence" value="ECO:0007669"/>
    <property type="project" value="UniProtKB-SubCell"/>
</dbReference>
<evidence type="ECO:0000256" key="1">
    <source>
        <dbReference type="ARBA" id="ARBA00004561"/>
    </source>
</evidence>
<proteinExistence type="inferred from homology"/>
<sequence>MQMRVYRHRALQSATRLLIKRGTVMKLFRKSNRCLVILTLYLLAHAGTASAEGIYVNCARNSGYYQYFDSATIQMGRDSKVGDVLGGWFSSPNATAWSCAPNSNYQQPVQFSVQGYPPYSALSSVNIDGKTYTVYNTVVKTGLGYVARWRYTINGKTTDWQPLTINAGGQQTHPESITVNYTGTRFYIGVDVQIRFIKTTTGLTAGAIPLFDPMYMRHLQTYNGASAPGDLTYMIAQFKAGNSSIISGGTCITPNVNVNLPESSVSQFNGPGSVAGRKAFNLAFNQCPAGLSSIGYSFAATTPVLDATNGVVATNATSTATGIGIQLLRGNTVPVTFGTVYQLDDYDSSIALGNYKVPMIAGLYQTGNQVTAGSVSSAITFTLIYK</sequence>
<dbReference type="GO" id="GO:0043709">
    <property type="term" value="P:cell adhesion involved in single-species biofilm formation"/>
    <property type="evidence" value="ECO:0007669"/>
    <property type="project" value="TreeGrafter"/>
</dbReference>
<dbReference type="SUPFAM" id="SSF49401">
    <property type="entry name" value="Bacterial adhesins"/>
    <property type="match status" value="1"/>
</dbReference>
<name>A0A857F0M1_9GAMM</name>
<dbReference type="Pfam" id="PF00419">
    <property type="entry name" value="Fimbrial"/>
    <property type="match status" value="1"/>
</dbReference>
<dbReference type="PANTHER" id="PTHR33420">
    <property type="entry name" value="FIMBRIAL SUBUNIT ELFA-RELATED"/>
    <property type="match status" value="1"/>
</dbReference>
<evidence type="ECO:0000256" key="3">
    <source>
        <dbReference type="ARBA" id="ARBA00022729"/>
    </source>
</evidence>
<evidence type="ECO:0000313" key="6">
    <source>
        <dbReference type="EMBL" id="QHB33060.1"/>
    </source>
</evidence>
<reference evidence="7" key="1">
    <citation type="submission" date="2019-09" db="EMBL/GenBank/DDBJ databases">
        <title>Yersinia canariae sp. nov., isolated from a human yersiniosis case.</title>
        <authorList>
            <person name="Nguyen S.V."/>
            <person name="Greig D."/>
            <person name="Hurley D."/>
            <person name="Cao Y."/>
            <person name="McCabe E."/>
            <person name="Mitchell M."/>
            <person name="Jenkins C."/>
            <person name="Fanning S."/>
        </authorList>
    </citation>
    <scope>NUCLEOTIDE SEQUENCE [LARGE SCALE GENOMIC DNA]</scope>
    <source>
        <strain evidence="7">NCTC 14382</strain>
    </source>
</reference>
<dbReference type="PANTHER" id="PTHR33420:SF3">
    <property type="entry name" value="FIMBRIAL SUBUNIT ELFA"/>
    <property type="match status" value="1"/>
</dbReference>
<evidence type="ECO:0000313" key="7">
    <source>
        <dbReference type="Proteomes" id="UP000464402"/>
    </source>
</evidence>
<evidence type="ECO:0000259" key="5">
    <source>
        <dbReference type="Pfam" id="PF00419"/>
    </source>
</evidence>
<dbReference type="Gene3D" id="2.60.40.1090">
    <property type="entry name" value="Fimbrial-type adhesion domain"/>
    <property type="match status" value="1"/>
</dbReference>
<keyword evidence="3" id="KW-0732">Signal</keyword>
<protein>
    <submittedName>
        <fullName evidence="6">Type 1 fimbrial protein</fullName>
    </submittedName>
</protein>
<dbReference type="InterPro" id="IPR000259">
    <property type="entry name" value="Adhesion_dom_fimbrial"/>
</dbReference>
<organism evidence="6 7">
    <name type="scientific">Yersinia canariae</name>
    <dbReference type="NCBI Taxonomy" id="2607663"/>
    <lineage>
        <taxon>Bacteria</taxon>
        <taxon>Pseudomonadati</taxon>
        <taxon>Pseudomonadota</taxon>
        <taxon>Gammaproteobacteria</taxon>
        <taxon>Enterobacterales</taxon>
        <taxon>Yersiniaceae</taxon>
        <taxon>Yersinia</taxon>
    </lineage>
</organism>
<comment type="subcellular location">
    <subcellularLocation>
        <location evidence="1">Fimbrium</location>
    </subcellularLocation>
</comment>
<dbReference type="Proteomes" id="UP000464402">
    <property type="component" value="Chromosome"/>
</dbReference>
<evidence type="ECO:0000256" key="2">
    <source>
        <dbReference type="ARBA" id="ARBA00006671"/>
    </source>
</evidence>
<gene>
    <name evidence="6" type="ORF">F0T03_13405</name>
</gene>
<dbReference type="InterPro" id="IPR008966">
    <property type="entry name" value="Adhesion_dom_sf"/>
</dbReference>
<keyword evidence="7" id="KW-1185">Reference proteome</keyword>
<evidence type="ECO:0000256" key="4">
    <source>
        <dbReference type="ARBA" id="ARBA00023263"/>
    </source>
</evidence>
<accession>A0A857F0M1</accession>
<dbReference type="KEGG" id="yca:F0T03_13405"/>
<feature type="domain" description="Fimbrial-type adhesion" evidence="5">
    <location>
        <begin position="254"/>
        <end position="386"/>
    </location>
</feature>
<dbReference type="InterPro" id="IPR050263">
    <property type="entry name" value="Bact_Fimbrial_Adh_Pro"/>
</dbReference>
<dbReference type="EMBL" id="CP043727">
    <property type="protein sequence ID" value="QHB33060.1"/>
    <property type="molecule type" value="Genomic_DNA"/>
</dbReference>
<dbReference type="AlphaFoldDB" id="A0A857F0M1"/>
<keyword evidence="4" id="KW-0281">Fimbrium</keyword>
<comment type="similarity">
    <text evidence="2">Belongs to the fimbrial protein family.</text>
</comment>
<dbReference type="InterPro" id="IPR036937">
    <property type="entry name" value="Adhesion_dom_fimbrial_sf"/>
</dbReference>